<reference evidence="1 2" key="1">
    <citation type="journal article" date="2021" name="Sci. Rep.">
        <title>The distribution of antibiotic resistance genes in chicken gut microbiota commensals.</title>
        <authorList>
            <person name="Juricova H."/>
            <person name="Matiasovicova J."/>
            <person name="Kubasova T."/>
            <person name="Cejkova D."/>
            <person name="Rychlik I."/>
        </authorList>
    </citation>
    <scope>NUCLEOTIDE SEQUENCE [LARGE SCALE GENOMIC DNA]</scope>
    <source>
        <strain evidence="1 2">An435</strain>
    </source>
</reference>
<name>A0ABS2FEZ3_9CLOT</name>
<dbReference type="InterPro" id="IPR046169">
    <property type="entry name" value="DUF6171"/>
</dbReference>
<proteinExistence type="predicted"/>
<keyword evidence="2" id="KW-1185">Reference proteome</keyword>
<comment type="caution">
    <text evidence="1">The sequence shown here is derived from an EMBL/GenBank/DDBJ whole genome shotgun (WGS) entry which is preliminary data.</text>
</comment>
<organism evidence="1 2">
    <name type="scientific">Clostridium saudiense</name>
    <dbReference type="NCBI Taxonomy" id="1414720"/>
    <lineage>
        <taxon>Bacteria</taxon>
        <taxon>Bacillati</taxon>
        <taxon>Bacillota</taxon>
        <taxon>Clostridia</taxon>
        <taxon>Eubacteriales</taxon>
        <taxon>Clostridiaceae</taxon>
        <taxon>Clostridium</taxon>
    </lineage>
</organism>
<dbReference type="EMBL" id="JACJLL010000029">
    <property type="protein sequence ID" value="MBM6818989.1"/>
    <property type="molecule type" value="Genomic_DNA"/>
</dbReference>
<protein>
    <submittedName>
        <fullName evidence="1">Uncharacterized protein</fullName>
    </submittedName>
</protein>
<dbReference type="Pfam" id="PF19668">
    <property type="entry name" value="DUF6171"/>
    <property type="match status" value="1"/>
</dbReference>
<gene>
    <name evidence="1" type="ORF">H6A19_06490</name>
</gene>
<evidence type="ECO:0000313" key="2">
    <source>
        <dbReference type="Proteomes" id="UP000767334"/>
    </source>
</evidence>
<sequence>MENRFCKKCLLDKVMGDAEYKHMQDYIKNIDNDIKTPEADYKIRLDTCMECDNLVNGMCKLCGCFVEMRAAVKKNYCPNINKKWDKI</sequence>
<dbReference type="Proteomes" id="UP000767334">
    <property type="component" value="Unassembled WGS sequence"/>
</dbReference>
<accession>A0ABS2FEZ3</accession>
<dbReference type="RefSeq" id="WP_133013556.1">
    <property type="nucleotide sequence ID" value="NZ_JACJLL010000029.1"/>
</dbReference>
<evidence type="ECO:0000313" key="1">
    <source>
        <dbReference type="EMBL" id="MBM6818989.1"/>
    </source>
</evidence>